<dbReference type="OrthoDB" id="10565659at2759"/>
<name>A0A6G1LFA2_9PEZI</name>
<keyword evidence="2" id="KW-0812">Transmembrane</keyword>
<feature type="region of interest" description="Disordered" evidence="1">
    <location>
        <begin position="193"/>
        <end position="222"/>
    </location>
</feature>
<feature type="compositionally biased region" description="Low complexity" evidence="1">
    <location>
        <begin position="1"/>
        <end position="20"/>
    </location>
</feature>
<evidence type="ECO:0000256" key="2">
    <source>
        <dbReference type="SAM" id="Phobius"/>
    </source>
</evidence>
<keyword evidence="4" id="KW-1185">Reference proteome</keyword>
<keyword evidence="2" id="KW-0472">Membrane</keyword>
<gene>
    <name evidence="3" type="ORF">EJ03DRAFT_30837</name>
</gene>
<organism evidence="3 4">
    <name type="scientific">Teratosphaeria nubilosa</name>
    <dbReference type="NCBI Taxonomy" id="161662"/>
    <lineage>
        <taxon>Eukaryota</taxon>
        <taxon>Fungi</taxon>
        <taxon>Dikarya</taxon>
        <taxon>Ascomycota</taxon>
        <taxon>Pezizomycotina</taxon>
        <taxon>Dothideomycetes</taxon>
        <taxon>Dothideomycetidae</taxon>
        <taxon>Mycosphaerellales</taxon>
        <taxon>Teratosphaeriaceae</taxon>
        <taxon>Teratosphaeria</taxon>
    </lineage>
</organism>
<accession>A0A6G1LFA2</accession>
<feature type="transmembrane region" description="Helical" evidence="2">
    <location>
        <begin position="104"/>
        <end position="128"/>
    </location>
</feature>
<evidence type="ECO:0000313" key="3">
    <source>
        <dbReference type="EMBL" id="KAF2771536.1"/>
    </source>
</evidence>
<dbReference type="Proteomes" id="UP000799436">
    <property type="component" value="Unassembled WGS sequence"/>
</dbReference>
<feature type="compositionally biased region" description="Low complexity" evidence="1">
    <location>
        <begin position="46"/>
        <end position="57"/>
    </location>
</feature>
<feature type="compositionally biased region" description="Basic and acidic residues" evidence="1">
    <location>
        <begin position="265"/>
        <end position="275"/>
    </location>
</feature>
<feature type="compositionally biased region" description="Polar residues" evidence="1">
    <location>
        <begin position="58"/>
        <end position="78"/>
    </location>
</feature>
<protein>
    <recommendedName>
        <fullName evidence="5">Mid2 domain-containing protein</fullName>
    </recommendedName>
</protein>
<feature type="compositionally biased region" description="Low complexity" evidence="1">
    <location>
        <begin position="282"/>
        <end position="292"/>
    </location>
</feature>
<feature type="region of interest" description="Disordered" evidence="1">
    <location>
        <begin position="44"/>
        <end position="78"/>
    </location>
</feature>
<reference evidence="3" key="1">
    <citation type="journal article" date="2020" name="Stud. Mycol.">
        <title>101 Dothideomycetes genomes: a test case for predicting lifestyles and emergence of pathogens.</title>
        <authorList>
            <person name="Haridas S."/>
            <person name="Albert R."/>
            <person name="Binder M."/>
            <person name="Bloem J."/>
            <person name="Labutti K."/>
            <person name="Salamov A."/>
            <person name="Andreopoulos B."/>
            <person name="Baker S."/>
            <person name="Barry K."/>
            <person name="Bills G."/>
            <person name="Bluhm B."/>
            <person name="Cannon C."/>
            <person name="Castanera R."/>
            <person name="Culley D."/>
            <person name="Daum C."/>
            <person name="Ezra D."/>
            <person name="Gonzalez J."/>
            <person name="Henrissat B."/>
            <person name="Kuo A."/>
            <person name="Liang C."/>
            <person name="Lipzen A."/>
            <person name="Lutzoni F."/>
            <person name="Magnuson J."/>
            <person name="Mondo S."/>
            <person name="Nolan M."/>
            <person name="Ohm R."/>
            <person name="Pangilinan J."/>
            <person name="Park H.-J."/>
            <person name="Ramirez L."/>
            <person name="Alfaro M."/>
            <person name="Sun H."/>
            <person name="Tritt A."/>
            <person name="Yoshinaga Y."/>
            <person name="Zwiers L.-H."/>
            <person name="Turgeon B."/>
            <person name="Goodwin S."/>
            <person name="Spatafora J."/>
            <person name="Crous P."/>
            <person name="Grigoriev I."/>
        </authorList>
    </citation>
    <scope>NUCLEOTIDE SEQUENCE</scope>
    <source>
        <strain evidence="3">CBS 116005</strain>
    </source>
</reference>
<feature type="region of interest" description="Disordered" evidence="1">
    <location>
        <begin position="1"/>
        <end position="27"/>
    </location>
</feature>
<dbReference type="AlphaFoldDB" id="A0A6G1LFA2"/>
<evidence type="ECO:0008006" key="5">
    <source>
        <dbReference type="Google" id="ProtNLM"/>
    </source>
</evidence>
<evidence type="ECO:0000313" key="4">
    <source>
        <dbReference type="Proteomes" id="UP000799436"/>
    </source>
</evidence>
<dbReference type="EMBL" id="ML995819">
    <property type="protein sequence ID" value="KAF2771536.1"/>
    <property type="molecule type" value="Genomic_DNA"/>
</dbReference>
<proteinExistence type="predicted"/>
<evidence type="ECO:0000256" key="1">
    <source>
        <dbReference type="SAM" id="MobiDB-lite"/>
    </source>
</evidence>
<feature type="region of interest" description="Disordered" evidence="1">
    <location>
        <begin position="135"/>
        <end position="177"/>
    </location>
</feature>
<sequence>MTAQFAGAAAGPDSPSDASSTRGGLSTPIATALSSSLVESGVSTPASAASAHDSVSSTVFSGQETPTSTADSNGSSTFNFAPNSTLSSNDGISKSSGLASSAKVGLGIGLGVGVPLLIGIAALCLFAIRKRKNRQGEGPYGPIMTNEKARDGGSFSSHSAPQEMHSAGSNGPFPPASVAAERANVAHAEQLTIGPDQHSSPPPSAAGGIATQQSPLSQHQGAYQRHDFAYSSTPLHDSAPVSAIESPPRLNISVARPSLSASETNRLDLHDRPYEEPPSPVSPVSNVSPVTSRPASLMRGEAGWRAPHD</sequence>
<feature type="region of interest" description="Disordered" evidence="1">
    <location>
        <begin position="254"/>
        <end position="309"/>
    </location>
</feature>
<feature type="compositionally biased region" description="Polar residues" evidence="1">
    <location>
        <begin position="210"/>
        <end position="221"/>
    </location>
</feature>
<keyword evidence="2" id="KW-1133">Transmembrane helix</keyword>